<keyword evidence="2" id="KW-1015">Disulfide bond</keyword>
<accession>A0A1I7U9Z2</accession>
<feature type="region of interest" description="Disordered" evidence="4">
    <location>
        <begin position="39"/>
        <end position="63"/>
    </location>
</feature>
<dbReference type="eggNOG" id="KOG4228">
    <property type="taxonomic scope" value="Eukaryota"/>
</dbReference>
<sequence>MNRIARHLRNVARRKSSLLVLLLMINTFLITGTSAKEDGKLGEEDEDFGWNEEEPPDENMQEGGIPLVRKEEFTNNQLYAEAYQSYIQALAFKNFFFCRADGNPLPSVIWRVNGKSITDHSRISIKSLSTGLSTLRFERVSIDDNATVVSCSADNGVANPVVAEASLTVVPRDKLPTGFPQIELHPSLKSVEQGKTAYVSCRVRGDPRAKVLWLRDLIPLDIRADGRYSVSTIGNPGALMIQHAREEDQGKYECIARNSLGVAHSKAANLYVKVYFIGFIIVLILLLSHFFSFQPVSGDICSCHFQSVVHP</sequence>
<dbReference type="InterPro" id="IPR036179">
    <property type="entry name" value="Ig-like_dom_sf"/>
</dbReference>
<dbReference type="InterPro" id="IPR003598">
    <property type="entry name" value="Ig_sub2"/>
</dbReference>
<dbReference type="InterPro" id="IPR013098">
    <property type="entry name" value="Ig_I-set"/>
</dbReference>
<evidence type="ECO:0000256" key="1">
    <source>
        <dbReference type="ARBA" id="ARBA00022737"/>
    </source>
</evidence>
<dbReference type="SMART" id="SM00408">
    <property type="entry name" value="IGc2"/>
    <property type="match status" value="1"/>
</dbReference>
<keyword evidence="5" id="KW-0812">Transmembrane</keyword>
<feature type="chain" id="PRO_5009308694" evidence="6">
    <location>
        <begin position="36"/>
        <end position="311"/>
    </location>
</feature>
<dbReference type="SMART" id="SM00409">
    <property type="entry name" value="IG"/>
    <property type="match status" value="1"/>
</dbReference>
<feature type="transmembrane region" description="Helical" evidence="5">
    <location>
        <begin position="270"/>
        <end position="291"/>
    </location>
</feature>
<keyword evidence="1" id="KW-0677">Repeat</keyword>
<keyword evidence="5" id="KW-0472">Membrane</keyword>
<evidence type="ECO:0000313" key="9">
    <source>
        <dbReference type="WBParaSite" id="Csp11.Scaffold629.g16363.t1"/>
    </source>
</evidence>
<proteinExistence type="predicted"/>
<dbReference type="GO" id="GO:0016020">
    <property type="term" value="C:membrane"/>
    <property type="evidence" value="ECO:0007669"/>
    <property type="project" value="UniProtKB-SubCell"/>
</dbReference>
<dbReference type="PANTHER" id="PTHR44170">
    <property type="entry name" value="PROTEIN SIDEKICK"/>
    <property type="match status" value="1"/>
</dbReference>
<dbReference type="PROSITE" id="PS50835">
    <property type="entry name" value="IG_LIKE"/>
    <property type="match status" value="2"/>
</dbReference>
<dbReference type="Gene3D" id="2.60.40.10">
    <property type="entry name" value="Immunoglobulins"/>
    <property type="match status" value="2"/>
</dbReference>
<keyword evidence="8" id="KW-1185">Reference proteome</keyword>
<evidence type="ECO:0000256" key="4">
    <source>
        <dbReference type="SAM" id="MobiDB-lite"/>
    </source>
</evidence>
<dbReference type="SUPFAM" id="SSF48726">
    <property type="entry name" value="Immunoglobulin"/>
    <property type="match status" value="2"/>
</dbReference>
<keyword evidence="6" id="KW-0732">Signal</keyword>
<dbReference type="FunFam" id="2.60.40.10:FF:000032">
    <property type="entry name" value="palladin isoform X1"/>
    <property type="match status" value="1"/>
</dbReference>
<dbReference type="InterPro" id="IPR013783">
    <property type="entry name" value="Ig-like_fold"/>
</dbReference>
<dbReference type="GO" id="GO:0098609">
    <property type="term" value="P:cell-cell adhesion"/>
    <property type="evidence" value="ECO:0007669"/>
    <property type="project" value="TreeGrafter"/>
</dbReference>
<feature type="signal peptide" evidence="6">
    <location>
        <begin position="1"/>
        <end position="35"/>
    </location>
</feature>
<dbReference type="InterPro" id="IPR003599">
    <property type="entry name" value="Ig_sub"/>
</dbReference>
<dbReference type="AlphaFoldDB" id="A0A1I7U9Z2"/>
<dbReference type="Pfam" id="PF07679">
    <property type="entry name" value="I-set"/>
    <property type="match status" value="2"/>
</dbReference>
<dbReference type="WBParaSite" id="Csp11.Scaffold629.g16363.t1">
    <property type="protein sequence ID" value="Csp11.Scaffold629.g16363.t1"/>
    <property type="gene ID" value="Csp11.Scaffold629.g16363"/>
</dbReference>
<keyword evidence="3" id="KW-0393">Immunoglobulin domain</keyword>
<evidence type="ECO:0000256" key="6">
    <source>
        <dbReference type="SAM" id="SignalP"/>
    </source>
</evidence>
<organism evidence="8 9">
    <name type="scientific">Caenorhabditis tropicalis</name>
    <dbReference type="NCBI Taxonomy" id="1561998"/>
    <lineage>
        <taxon>Eukaryota</taxon>
        <taxon>Metazoa</taxon>
        <taxon>Ecdysozoa</taxon>
        <taxon>Nematoda</taxon>
        <taxon>Chromadorea</taxon>
        <taxon>Rhabditida</taxon>
        <taxon>Rhabditina</taxon>
        <taxon>Rhabditomorpha</taxon>
        <taxon>Rhabditoidea</taxon>
        <taxon>Rhabditidae</taxon>
        <taxon>Peloderinae</taxon>
        <taxon>Caenorhabditis</taxon>
    </lineage>
</organism>
<dbReference type="Proteomes" id="UP000095282">
    <property type="component" value="Unplaced"/>
</dbReference>
<evidence type="ECO:0000313" key="8">
    <source>
        <dbReference type="Proteomes" id="UP000095282"/>
    </source>
</evidence>
<feature type="domain" description="Ig-like" evidence="7">
    <location>
        <begin position="180"/>
        <end position="269"/>
    </location>
</feature>
<evidence type="ECO:0000259" key="7">
    <source>
        <dbReference type="PROSITE" id="PS50835"/>
    </source>
</evidence>
<name>A0A1I7U9Z2_9PELO</name>
<evidence type="ECO:0000256" key="2">
    <source>
        <dbReference type="ARBA" id="ARBA00023157"/>
    </source>
</evidence>
<dbReference type="STRING" id="1561998.A0A1I7U9Z2"/>
<evidence type="ECO:0000256" key="3">
    <source>
        <dbReference type="ARBA" id="ARBA00023319"/>
    </source>
</evidence>
<dbReference type="InterPro" id="IPR007110">
    <property type="entry name" value="Ig-like_dom"/>
</dbReference>
<feature type="compositionally biased region" description="Acidic residues" evidence="4">
    <location>
        <begin position="43"/>
        <end position="60"/>
    </location>
</feature>
<protein>
    <submittedName>
        <fullName evidence="9">Ig-like domain-containing protein</fullName>
    </submittedName>
</protein>
<feature type="domain" description="Ig-like" evidence="7">
    <location>
        <begin position="66"/>
        <end position="168"/>
    </location>
</feature>
<keyword evidence="5" id="KW-1133">Transmembrane helix</keyword>
<dbReference type="PANTHER" id="PTHR44170:SF6">
    <property type="entry name" value="CONTACTIN"/>
    <property type="match status" value="1"/>
</dbReference>
<reference evidence="9" key="1">
    <citation type="submission" date="2016-11" db="UniProtKB">
        <authorList>
            <consortium name="WormBaseParasite"/>
        </authorList>
    </citation>
    <scope>IDENTIFICATION</scope>
</reference>
<evidence type="ECO:0000256" key="5">
    <source>
        <dbReference type="SAM" id="Phobius"/>
    </source>
</evidence>